<dbReference type="InterPro" id="IPR002491">
    <property type="entry name" value="ABC_transptr_periplasmic_BD"/>
</dbReference>
<dbReference type="NCBIfam" id="NF038402">
    <property type="entry name" value="TroA_like"/>
    <property type="match status" value="1"/>
</dbReference>
<evidence type="ECO:0000313" key="6">
    <source>
        <dbReference type="EMBL" id="MBB6447696.1"/>
    </source>
</evidence>
<dbReference type="FunFam" id="3.40.50.1980:FF:000035">
    <property type="entry name" value="Iron ABC transporter substrate-binding protein"/>
    <property type="match status" value="1"/>
</dbReference>
<keyword evidence="7" id="KW-1185">Reference proteome</keyword>
<dbReference type="PROSITE" id="PS51257">
    <property type="entry name" value="PROKAR_LIPOPROTEIN"/>
    <property type="match status" value="1"/>
</dbReference>
<comment type="caution">
    <text evidence="6">The sequence shown here is derived from an EMBL/GenBank/DDBJ whole genome shotgun (WGS) entry which is preliminary data.</text>
</comment>
<feature type="coiled-coil region" evidence="3">
    <location>
        <begin position="175"/>
        <end position="202"/>
    </location>
</feature>
<evidence type="ECO:0000256" key="2">
    <source>
        <dbReference type="ARBA" id="ARBA00022729"/>
    </source>
</evidence>
<evidence type="ECO:0000256" key="4">
    <source>
        <dbReference type="SAM" id="SignalP"/>
    </source>
</evidence>
<evidence type="ECO:0000259" key="5">
    <source>
        <dbReference type="PROSITE" id="PS50983"/>
    </source>
</evidence>
<protein>
    <submittedName>
        <fullName evidence="6">Iron complex transport system substrate-binding protein</fullName>
    </submittedName>
</protein>
<dbReference type="InterPro" id="IPR054828">
    <property type="entry name" value="Vit_B12_bind_prot"/>
</dbReference>
<organism evidence="6 7">
    <name type="scientific">Bacillus benzoevorans</name>
    <dbReference type="NCBI Taxonomy" id="1456"/>
    <lineage>
        <taxon>Bacteria</taxon>
        <taxon>Bacillati</taxon>
        <taxon>Bacillota</taxon>
        <taxon>Bacilli</taxon>
        <taxon>Bacillales</taxon>
        <taxon>Bacillaceae</taxon>
        <taxon>Bacillus</taxon>
    </lineage>
</organism>
<dbReference type="SUPFAM" id="SSF53807">
    <property type="entry name" value="Helical backbone' metal receptor"/>
    <property type="match status" value="1"/>
</dbReference>
<dbReference type="PANTHER" id="PTHR30535:SF34">
    <property type="entry name" value="MOLYBDATE-BINDING PROTEIN MOLA"/>
    <property type="match status" value="1"/>
</dbReference>
<dbReference type="RefSeq" id="WP_184529894.1">
    <property type="nucleotide sequence ID" value="NZ_JACHGK010000026.1"/>
</dbReference>
<reference evidence="6 7" key="1">
    <citation type="submission" date="2020-08" db="EMBL/GenBank/DDBJ databases">
        <title>Genomic Encyclopedia of Type Strains, Phase IV (KMG-IV): sequencing the most valuable type-strain genomes for metagenomic binning, comparative biology and taxonomic classification.</title>
        <authorList>
            <person name="Goeker M."/>
        </authorList>
    </citation>
    <scope>NUCLEOTIDE SEQUENCE [LARGE SCALE GENOMIC DNA]</scope>
    <source>
        <strain evidence="6 7">DSM 5391</strain>
    </source>
</reference>
<keyword evidence="3" id="KW-0175">Coiled coil</keyword>
<proteinExistence type="inferred from homology"/>
<dbReference type="Pfam" id="PF01497">
    <property type="entry name" value="Peripla_BP_2"/>
    <property type="match status" value="1"/>
</dbReference>
<sequence length="323" mass="34964">MRKIYSLLFILLLSIFVVAGCGAADKKEVKGNDKTAKTEQAENGAFPVTIQDAADKEVVIEEKPEKIVSLMPSNTEIAFALGLGGKIVGVTDNDNYPEEVKEKEKVGGMEFNIEKIISLKPDLVLGFGGQAMGSSADGLQQLRDAGITVLVVNDATSFADVYKAINMVGTATGTKEEAETIVADMKAKVDEIKEKAAGIKEEDKKQVYIEVSPDPLYAAGTSTFMNEMLDIIHAENVVKEEGWPSIDQEAIIAANPDVILTTYGFYIEDPVGMVTGREGWQNLDAVKNKHIVDVDSDTVTRSGPRLVEGVEEVAKAVYPEIFK</sequence>
<evidence type="ECO:0000313" key="7">
    <source>
        <dbReference type="Proteomes" id="UP000531594"/>
    </source>
</evidence>
<dbReference type="Gene3D" id="3.40.50.1980">
    <property type="entry name" value="Nitrogenase molybdenum iron protein domain"/>
    <property type="match status" value="2"/>
</dbReference>
<dbReference type="PROSITE" id="PS50983">
    <property type="entry name" value="FE_B12_PBP"/>
    <property type="match status" value="1"/>
</dbReference>
<dbReference type="PANTHER" id="PTHR30535">
    <property type="entry name" value="VITAMIN B12-BINDING PROTEIN"/>
    <property type="match status" value="1"/>
</dbReference>
<feature type="signal peptide" evidence="4">
    <location>
        <begin position="1"/>
        <end position="19"/>
    </location>
</feature>
<keyword evidence="2 4" id="KW-0732">Signal</keyword>
<dbReference type="CDD" id="cd01143">
    <property type="entry name" value="YvrC"/>
    <property type="match status" value="1"/>
</dbReference>
<dbReference type="EMBL" id="JACHGK010000026">
    <property type="protein sequence ID" value="MBB6447696.1"/>
    <property type="molecule type" value="Genomic_DNA"/>
</dbReference>
<evidence type="ECO:0000256" key="1">
    <source>
        <dbReference type="ARBA" id="ARBA00008814"/>
    </source>
</evidence>
<comment type="similarity">
    <text evidence="1">Belongs to the bacterial solute-binding protein 8 family.</text>
</comment>
<dbReference type="InterPro" id="IPR050902">
    <property type="entry name" value="ABC_Transporter_SBP"/>
</dbReference>
<dbReference type="AlphaFoldDB" id="A0A7X0HY13"/>
<evidence type="ECO:0000256" key="3">
    <source>
        <dbReference type="SAM" id="Coils"/>
    </source>
</evidence>
<dbReference type="Proteomes" id="UP000531594">
    <property type="component" value="Unassembled WGS sequence"/>
</dbReference>
<dbReference type="GO" id="GO:0071281">
    <property type="term" value="P:cellular response to iron ion"/>
    <property type="evidence" value="ECO:0007669"/>
    <property type="project" value="TreeGrafter"/>
</dbReference>
<accession>A0A7X0HY13</accession>
<feature type="domain" description="Fe/B12 periplasmic-binding" evidence="5">
    <location>
        <begin position="66"/>
        <end position="321"/>
    </location>
</feature>
<feature type="chain" id="PRO_5039568486" evidence="4">
    <location>
        <begin position="20"/>
        <end position="323"/>
    </location>
</feature>
<name>A0A7X0HY13_9BACI</name>
<gene>
    <name evidence="6" type="ORF">HNR53_004387</name>
</gene>